<evidence type="ECO:0000313" key="3">
    <source>
        <dbReference type="EMBL" id="KAB2812543.1"/>
    </source>
</evidence>
<feature type="repeat" description="TPR" evidence="1">
    <location>
        <begin position="328"/>
        <end position="361"/>
    </location>
</feature>
<reference evidence="3 4" key="1">
    <citation type="submission" date="2019-09" db="EMBL/GenBank/DDBJ databases">
        <title>Pimelobacter sp. isolated from Paulinella.</title>
        <authorList>
            <person name="Jeong S.E."/>
        </authorList>
    </citation>
    <scope>NUCLEOTIDE SEQUENCE [LARGE SCALE GENOMIC DNA]</scope>
    <source>
        <strain evidence="3 4">Pch-N</strain>
    </source>
</reference>
<dbReference type="InterPro" id="IPR011990">
    <property type="entry name" value="TPR-like_helical_dom_sf"/>
</dbReference>
<dbReference type="Gene3D" id="1.25.40.10">
    <property type="entry name" value="Tetratricopeptide repeat domain"/>
    <property type="match status" value="2"/>
</dbReference>
<sequence>MDTHLAELSRTIDAAELGRRMRIARVAAGMTQAQVAGDDVSAAYLSRIEDGQRRPEAGLLERMANRMGVTLEDLLLDVPRDKVHELRLAVDHARLSLISGDPAAALAAVGLVLDDPATERIDFVQRAARQVRAGALEASGDLDGAILILEDLTSAPTPDAGWLRCLIALCRCYRDSGDHTRAISIAERSATLIDELGLSGLSEAVELTVTVAGAYELQGDTGQAMRMCARTLEAAEQHASAVDKATAYWTASRAEAERGGTQAALELADKALALFALSDDNRNLATLRAQVANLQLLADPADPAAALATLADAEPELSWSGASATEVALVHLTRGKAHFALGSHDAARECVEKATAAAPDDAAVLRASISVLRGRIAFADGDRDGARALFRDGVTALTAAGSDRRAAQLWFELAELLTEVGDTEGAVQAFRSAGASTGLRVPSRTSAAVPQR</sequence>
<dbReference type="EMBL" id="WBVM01000001">
    <property type="protein sequence ID" value="KAB2812543.1"/>
    <property type="molecule type" value="Genomic_DNA"/>
</dbReference>
<dbReference type="GO" id="GO:0003677">
    <property type="term" value="F:DNA binding"/>
    <property type="evidence" value="ECO:0007669"/>
    <property type="project" value="InterPro"/>
</dbReference>
<evidence type="ECO:0000256" key="1">
    <source>
        <dbReference type="PROSITE-ProRule" id="PRU00339"/>
    </source>
</evidence>
<evidence type="ECO:0000259" key="2">
    <source>
        <dbReference type="PROSITE" id="PS50943"/>
    </source>
</evidence>
<protein>
    <submittedName>
        <fullName evidence="3">Helix-turn-helix transcriptional regulator</fullName>
    </submittedName>
</protein>
<name>A0A7J5E2Z6_NOCSI</name>
<dbReference type="InterPro" id="IPR019734">
    <property type="entry name" value="TPR_rpt"/>
</dbReference>
<dbReference type="InterPro" id="IPR001387">
    <property type="entry name" value="Cro/C1-type_HTH"/>
</dbReference>
<dbReference type="Proteomes" id="UP000449906">
    <property type="component" value="Unassembled WGS sequence"/>
</dbReference>
<dbReference type="SMART" id="SM00028">
    <property type="entry name" value="TPR"/>
    <property type="match status" value="2"/>
</dbReference>
<feature type="domain" description="HTH cro/C1-type" evidence="2">
    <location>
        <begin position="21"/>
        <end position="74"/>
    </location>
</feature>
<dbReference type="Pfam" id="PF13181">
    <property type="entry name" value="TPR_8"/>
    <property type="match status" value="1"/>
</dbReference>
<dbReference type="CDD" id="cd00093">
    <property type="entry name" value="HTH_XRE"/>
    <property type="match status" value="1"/>
</dbReference>
<dbReference type="InterPro" id="IPR010982">
    <property type="entry name" value="Lambda_DNA-bd_dom_sf"/>
</dbReference>
<dbReference type="SUPFAM" id="SSF48452">
    <property type="entry name" value="TPR-like"/>
    <property type="match status" value="1"/>
</dbReference>
<organism evidence="3 4">
    <name type="scientific">Nocardioides simplex</name>
    <name type="common">Arthrobacter simplex</name>
    <dbReference type="NCBI Taxonomy" id="2045"/>
    <lineage>
        <taxon>Bacteria</taxon>
        <taxon>Bacillati</taxon>
        <taxon>Actinomycetota</taxon>
        <taxon>Actinomycetes</taxon>
        <taxon>Propionibacteriales</taxon>
        <taxon>Nocardioidaceae</taxon>
        <taxon>Pimelobacter</taxon>
    </lineage>
</organism>
<gene>
    <name evidence="3" type="ORF">F9L07_12365</name>
</gene>
<dbReference type="PROSITE" id="PS50005">
    <property type="entry name" value="TPR"/>
    <property type="match status" value="1"/>
</dbReference>
<keyword evidence="1" id="KW-0802">TPR repeat</keyword>
<dbReference type="AlphaFoldDB" id="A0A7J5E2Z6"/>
<proteinExistence type="predicted"/>
<evidence type="ECO:0000313" key="4">
    <source>
        <dbReference type="Proteomes" id="UP000449906"/>
    </source>
</evidence>
<dbReference type="RefSeq" id="WP_151579894.1">
    <property type="nucleotide sequence ID" value="NZ_WBVM01000001.1"/>
</dbReference>
<dbReference type="SMART" id="SM00530">
    <property type="entry name" value="HTH_XRE"/>
    <property type="match status" value="1"/>
</dbReference>
<accession>A0A7J5E2Z6</accession>
<dbReference type="SUPFAM" id="SSF47413">
    <property type="entry name" value="lambda repressor-like DNA-binding domains"/>
    <property type="match status" value="1"/>
</dbReference>
<dbReference type="PROSITE" id="PS50943">
    <property type="entry name" value="HTH_CROC1"/>
    <property type="match status" value="1"/>
</dbReference>
<dbReference type="Pfam" id="PF13560">
    <property type="entry name" value="HTH_31"/>
    <property type="match status" value="1"/>
</dbReference>
<dbReference type="Gene3D" id="1.10.260.40">
    <property type="entry name" value="lambda repressor-like DNA-binding domains"/>
    <property type="match status" value="1"/>
</dbReference>
<comment type="caution">
    <text evidence="3">The sequence shown here is derived from an EMBL/GenBank/DDBJ whole genome shotgun (WGS) entry which is preliminary data.</text>
</comment>